<evidence type="ECO:0000313" key="2">
    <source>
        <dbReference type="EMBL" id="QYO75743.1"/>
    </source>
</evidence>
<dbReference type="InterPro" id="IPR032710">
    <property type="entry name" value="NTF2-like_dom_sf"/>
</dbReference>
<keyword evidence="3" id="KW-1185">Reference proteome</keyword>
<feature type="domain" description="SnoaL-like" evidence="1">
    <location>
        <begin position="8"/>
        <end position="122"/>
    </location>
</feature>
<accession>A0ABX8WA42</accession>
<sequence>MIDAVALVQAYIRAVEAFDAEAAAPLLAEEMQFEELPNRIRPKGGVDGKAAMMAALRRSGERKLLSGQRYVLGDIIASGERVVVEARWEGDLVVPVGALPAGGTMVAHICMVFEVQQGRIVQQRNYDCYEPFEAV</sequence>
<evidence type="ECO:0000259" key="1">
    <source>
        <dbReference type="Pfam" id="PF12680"/>
    </source>
</evidence>
<dbReference type="SUPFAM" id="SSF54427">
    <property type="entry name" value="NTF2-like"/>
    <property type="match status" value="1"/>
</dbReference>
<protein>
    <submittedName>
        <fullName evidence="2">Nuclear transport factor 2 family protein</fullName>
    </submittedName>
</protein>
<dbReference type="Proteomes" id="UP000825799">
    <property type="component" value="Chromosome"/>
</dbReference>
<dbReference type="InterPro" id="IPR037401">
    <property type="entry name" value="SnoaL-like"/>
</dbReference>
<name>A0ABX8WA42_9HYPH</name>
<organism evidence="2 3">
    <name type="scientific">Devosia salina</name>
    <dbReference type="NCBI Taxonomy" id="2860336"/>
    <lineage>
        <taxon>Bacteria</taxon>
        <taxon>Pseudomonadati</taxon>
        <taxon>Pseudomonadota</taxon>
        <taxon>Alphaproteobacteria</taxon>
        <taxon>Hyphomicrobiales</taxon>
        <taxon>Devosiaceae</taxon>
        <taxon>Devosia</taxon>
    </lineage>
</organism>
<dbReference type="Gene3D" id="3.10.450.50">
    <property type="match status" value="1"/>
</dbReference>
<gene>
    <name evidence="2" type="ORF">K1X15_14030</name>
</gene>
<evidence type="ECO:0000313" key="3">
    <source>
        <dbReference type="Proteomes" id="UP000825799"/>
    </source>
</evidence>
<dbReference type="RefSeq" id="WP_220304238.1">
    <property type="nucleotide sequence ID" value="NZ_CP080590.1"/>
</dbReference>
<dbReference type="Pfam" id="PF12680">
    <property type="entry name" value="SnoaL_2"/>
    <property type="match status" value="1"/>
</dbReference>
<dbReference type="EMBL" id="CP080590">
    <property type="protein sequence ID" value="QYO75743.1"/>
    <property type="molecule type" value="Genomic_DNA"/>
</dbReference>
<reference evidence="2 3" key="1">
    <citation type="submission" date="2021-08" db="EMBL/GenBank/DDBJ databases">
        <title>Devosia salina sp. nov., isolated from the South China Sea sediment.</title>
        <authorList>
            <person name="Zhou Z."/>
        </authorList>
    </citation>
    <scope>NUCLEOTIDE SEQUENCE [LARGE SCALE GENOMIC DNA]</scope>
    <source>
        <strain evidence="2 3">SCS-3</strain>
    </source>
</reference>
<proteinExistence type="predicted"/>